<dbReference type="InterPro" id="IPR003594">
    <property type="entry name" value="HATPase_dom"/>
</dbReference>
<dbReference type="PROSITE" id="PS50110">
    <property type="entry name" value="RESPONSE_REGULATORY"/>
    <property type="match status" value="1"/>
</dbReference>
<dbReference type="FunFam" id="3.40.50.2300:FF:000289">
    <property type="entry name" value="Osmosensing histidine protein kinase SLN1"/>
    <property type="match status" value="1"/>
</dbReference>
<dbReference type="SMART" id="SM00387">
    <property type="entry name" value="HATPase_c"/>
    <property type="match status" value="1"/>
</dbReference>
<dbReference type="SMART" id="SM00388">
    <property type="entry name" value="HisKA"/>
    <property type="match status" value="1"/>
</dbReference>
<feature type="modified residue" description="4-aspartylphosphate" evidence="14">
    <location>
        <position position="1016"/>
    </location>
</feature>
<keyword evidence="12 17" id="KW-0472">Membrane</keyword>
<dbReference type="CDD" id="cd00082">
    <property type="entry name" value="HisKA"/>
    <property type="match status" value="1"/>
</dbReference>
<feature type="compositionally biased region" description="Low complexity" evidence="16">
    <location>
        <begin position="729"/>
        <end position="740"/>
    </location>
</feature>
<dbReference type="Gene3D" id="1.10.287.130">
    <property type="match status" value="1"/>
</dbReference>
<dbReference type="InterPro" id="IPR011006">
    <property type="entry name" value="CheY-like_superfamily"/>
</dbReference>
<evidence type="ECO:0000256" key="5">
    <source>
        <dbReference type="ARBA" id="ARBA00022679"/>
    </source>
</evidence>
<evidence type="ECO:0000259" key="18">
    <source>
        <dbReference type="PROSITE" id="PS50109"/>
    </source>
</evidence>
<accession>A0A2B7X9Y9</accession>
<evidence type="ECO:0000256" key="15">
    <source>
        <dbReference type="SAM" id="Coils"/>
    </source>
</evidence>
<comment type="subcellular location">
    <subcellularLocation>
        <location evidence="2">Membrane</location>
    </subcellularLocation>
</comment>
<dbReference type="InterPro" id="IPR004358">
    <property type="entry name" value="Sig_transdc_His_kin-like_C"/>
</dbReference>
<dbReference type="PRINTS" id="PR00344">
    <property type="entry name" value="BCTRLSENSOR"/>
</dbReference>
<dbReference type="SUPFAM" id="SSF52172">
    <property type="entry name" value="CheY-like"/>
    <property type="match status" value="1"/>
</dbReference>
<keyword evidence="4 14" id="KW-0597">Phosphoprotein</keyword>
<dbReference type="Gene3D" id="3.30.565.10">
    <property type="entry name" value="Histidine kinase-like ATPase, C-terminal domain"/>
    <property type="match status" value="1"/>
</dbReference>
<keyword evidence="13" id="KW-0325">Glycoprotein</keyword>
<dbReference type="PROSITE" id="PS50109">
    <property type="entry name" value="HIS_KIN"/>
    <property type="match status" value="1"/>
</dbReference>
<evidence type="ECO:0000256" key="3">
    <source>
        <dbReference type="ARBA" id="ARBA00012438"/>
    </source>
</evidence>
<keyword evidence="7" id="KW-0547">Nucleotide-binding</keyword>
<evidence type="ECO:0000256" key="2">
    <source>
        <dbReference type="ARBA" id="ARBA00004370"/>
    </source>
</evidence>
<dbReference type="AlphaFoldDB" id="A0A2B7X9Y9"/>
<protein>
    <recommendedName>
        <fullName evidence="3">histidine kinase</fullName>
        <ecNumber evidence="3">2.7.13.3</ecNumber>
    </recommendedName>
</protein>
<dbReference type="GO" id="GO:0000155">
    <property type="term" value="F:phosphorelay sensor kinase activity"/>
    <property type="evidence" value="ECO:0007669"/>
    <property type="project" value="InterPro"/>
</dbReference>
<dbReference type="Pfam" id="PF00072">
    <property type="entry name" value="Response_reg"/>
    <property type="match status" value="1"/>
</dbReference>
<dbReference type="PANTHER" id="PTHR43719:SF34">
    <property type="entry name" value="TWO-COMPONENT SYSTEM PROTEIN B"/>
    <property type="match status" value="1"/>
</dbReference>
<evidence type="ECO:0000256" key="12">
    <source>
        <dbReference type="ARBA" id="ARBA00023136"/>
    </source>
</evidence>
<dbReference type="PANTHER" id="PTHR43719">
    <property type="entry name" value="TWO-COMPONENT HISTIDINE KINASE"/>
    <property type="match status" value="1"/>
</dbReference>
<evidence type="ECO:0000256" key="9">
    <source>
        <dbReference type="ARBA" id="ARBA00022840"/>
    </source>
</evidence>
<dbReference type="InterPro" id="IPR036890">
    <property type="entry name" value="HATPase_C_sf"/>
</dbReference>
<sequence>MRASQVAASLDHMQALMSYWAHSTLIRNAVARHLAGNATEENWADVKEDFKGSFNAKTHEVLVQVLVFPKDILIDTDPLWTFNETNIGYPLGLESGLDRIPELLIKRTASHKSMDQGASSSEILQLPEKPSKEFYQEVLSFDILGPWIVNRNHSVMSVTATIKDPRPGGFTTSRNNTIGFLMAVFDLVDLRTILAGNMGTEDGARSLLVGAAEQNNELPNNIGRNHDEFWKRQELRLILGSEDDPQWLRRTGRDGNKTGAKFLVGDYPAVENALLNISVGENRAGAILSSHNELGEEVSVGYSKITNEGVDWLMLVEIPKYSASVVSKFRKKFMYTMLVVIFVVLALSFPIAHFWVMPLRRLRAATQRTMQPTDPGGRNGALSGLERDAATCQTGNEKENSCLSGAGRYIHNLRSMFKRNTEPGSDPEEQNSRVFRIPSKVPDRKHWIHDELTDLTKTYNEMTEELKVQYEKLEDKVRERTKQLEISKRAAETANESKTLFLANLSHELKTPLNHVLGLSALCMQEKDQNRIRCCLRTIYTSGDLLLNLLTDLLTFSKNEIGHQLTLHETEFLVGDIGAQVVSMFDSQAKAGGIYLHATYHGPHDPLRTISSSPVPDPCDQEIYSQVVKDMRVRGDQYRLLQVLINLVGNGLKFTPNGGSVSIHITCHGEAHDDGDDRSEVQLLDCPLSNPYPIVFRHSTSSITSIIPDGLSARYKMTDPKKAAAADQSNSSETTSTSYTTRKEQHEDSGASSTREGGLISSGEHHQRRPSGGVNQDKVLLFEFGVVDTGPGIPKDQQLKIFEPFVQGELGLNKKYGGTGLGLSICSQIASLMGGTISLTSKPGFGSVFKLRIPLTCIKIQDDSADGSMIPLSPILKDSLSGQTGSCISPISGLPNPFHSDSETTISGAKVDCVTEMLDSDSSHLASDDGAPQSIIPQLSVLTTPTDHVTSQALRDCKRLRVLVAEDNRVNQEIVVRMLNMEGISDVTLANDGNEAAENVRESLRQKRPFHLIFMDVQMPYLDGLQSTRIIRKLGHSRPIVALTAFAEDSNSKDCIVAGMDHFLPKPIRRQALRQALEKYCGDLIISPVSAVATSPEISRSNTDRENCLDLIP</sequence>
<dbReference type="Gene3D" id="3.40.50.2300">
    <property type="match status" value="1"/>
</dbReference>
<dbReference type="SUPFAM" id="SSF47384">
    <property type="entry name" value="Homodimeric domain of signal transducing histidine kinase"/>
    <property type="match status" value="1"/>
</dbReference>
<feature type="region of interest" description="Disordered" evidence="16">
    <location>
        <begin position="718"/>
        <end position="773"/>
    </location>
</feature>
<dbReference type="CDD" id="cd17546">
    <property type="entry name" value="REC_hyHK_CKI1_RcsC-like"/>
    <property type="match status" value="1"/>
</dbReference>
<evidence type="ECO:0000256" key="14">
    <source>
        <dbReference type="PROSITE-ProRule" id="PRU00169"/>
    </source>
</evidence>
<dbReference type="Pfam" id="PF00512">
    <property type="entry name" value="HisKA"/>
    <property type="match status" value="1"/>
</dbReference>
<dbReference type="Pfam" id="PF02518">
    <property type="entry name" value="HATPase_c"/>
    <property type="match status" value="1"/>
</dbReference>
<dbReference type="GO" id="GO:0005886">
    <property type="term" value="C:plasma membrane"/>
    <property type="evidence" value="ECO:0007669"/>
    <property type="project" value="UniProtKB-ARBA"/>
</dbReference>
<keyword evidence="5" id="KW-0808">Transferase</keyword>
<keyword evidence="10 17" id="KW-1133">Transmembrane helix</keyword>
<keyword evidence="9" id="KW-0067">ATP-binding</keyword>
<keyword evidence="11" id="KW-0902">Two-component regulatory system</keyword>
<dbReference type="STRING" id="1447883.A0A2B7X9Y9"/>
<dbReference type="FunFam" id="1.10.287.130:FF:000004">
    <property type="entry name" value="Ethylene receptor 1"/>
    <property type="match status" value="1"/>
</dbReference>
<comment type="caution">
    <text evidence="20">The sequence shown here is derived from an EMBL/GenBank/DDBJ whole genome shotgun (WGS) entry which is preliminary data.</text>
</comment>
<dbReference type="OrthoDB" id="60033at2759"/>
<dbReference type="SMART" id="SM00448">
    <property type="entry name" value="REC"/>
    <property type="match status" value="1"/>
</dbReference>
<evidence type="ECO:0000256" key="1">
    <source>
        <dbReference type="ARBA" id="ARBA00000085"/>
    </source>
</evidence>
<feature type="domain" description="Response regulatory" evidence="19">
    <location>
        <begin position="961"/>
        <end position="1081"/>
    </location>
</feature>
<evidence type="ECO:0000256" key="8">
    <source>
        <dbReference type="ARBA" id="ARBA00022777"/>
    </source>
</evidence>
<dbReference type="SUPFAM" id="SSF55874">
    <property type="entry name" value="ATPase domain of HSP90 chaperone/DNA topoisomerase II/histidine kinase"/>
    <property type="match status" value="2"/>
</dbReference>
<dbReference type="InterPro" id="IPR036097">
    <property type="entry name" value="HisK_dim/P_sf"/>
</dbReference>
<dbReference type="InterPro" id="IPR005467">
    <property type="entry name" value="His_kinase_dom"/>
</dbReference>
<evidence type="ECO:0000313" key="21">
    <source>
        <dbReference type="Proteomes" id="UP000224634"/>
    </source>
</evidence>
<dbReference type="InterPro" id="IPR001789">
    <property type="entry name" value="Sig_transdc_resp-reg_receiver"/>
</dbReference>
<feature type="domain" description="Histidine kinase" evidence="18">
    <location>
        <begin position="504"/>
        <end position="857"/>
    </location>
</feature>
<dbReference type="Proteomes" id="UP000224634">
    <property type="component" value="Unassembled WGS sequence"/>
</dbReference>
<keyword evidence="21" id="KW-1185">Reference proteome</keyword>
<dbReference type="InterPro" id="IPR050956">
    <property type="entry name" value="2C_system_His_kinase"/>
</dbReference>
<evidence type="ECO:0000256" key="13">
    <source>
        <dbReference type="ARBA" id="ARBA00023180"/>
    </source>
</evidence>
<reference evidence="20 21" key="1">
    <citation type="submission" date="2017-10" db="EMBL/GenBank/DDBJ databases">
        <title>Comparative genomics in systemic dimorphic fungi from Ajellomycetaceae.</title>
        <authorList>
            <person name="Munoz J.F."/>
            <person name="Mcewen J.G."/>
            <person name="Clay O.K."/>
            <person name="Cuomo C.A."/>
        </authorList>
    </citation>
    <scope>NUCLEOTIDE SEQUENCE [LARGE SCALE GENOMIC DNA]</scope>
    <source>
        <strain evidence="20 21">UAMH7299</strain>
    </source>
</reference>
<feature type="coiled-coil region" evidence="15">
    <location>
        <begin position="456"/>
        <end position="490"/>
    </location>
</feature>
<comment type="catalytic activity">
    <reaction evidence="1">
        <text>ATP + protein L-histidine = ADP + protein N-phospho-L-histidine.</text>
        <dbReference type="EC" id="2.7.13.3"/>
    </reaction>
</comment>
<evidence type="ECO:0000256" key="10">
    <source>
        <dbReference type="ARBA" id="ARBA00022989"/>
    </source>
</evidence>
<evidence type="ECO:0000256" key="16">
    <source>
        <dbReference type="SAM" id="MobiDB-lite"/>
    </source>
</evidence>
<proteinExistence type="predicted"/>
<dbReference type="EC" id="2.7.13.3" evidence="3"/>
<evidence type="ECO:0000256" key="4">
    <source>
        <dbReference type="ARBA" id="ARBA00022553"/>
    </source>
</evidence>
<name>A0A2B7X9Y9_POLH7</name>
<keyword evidence="6 17" id="KW-0812">Transmembrane</keyword>
<evidence type="ECO:0000256" key="7">
    <source>
        <dbReference type="ARBA" id="ARBA00022741"/>
    </source>
</evidence>
<evidence type="ECO:0000256" key="6">
    <source>
        <dbReference type="ARBA" id="ARBA00022692"/>
    </source>
</evidence>
<dbReference type="EMBL" id="PDNA01000187">
    <property type="protein sequence ID" value="PGH05517.1"/>
    <property type="molecule type" value="Genomic_DNA"/>
</dbReference>
<evidence type="ECO:0000256" key="11">
    <source>
        <dbReference type="ARBA" id="ARBA00023012"/>
    </source>
</evidence>
<gene>
    <name evidence="20" type="ORF">AJ80_08338</name>
</gene>
<dbReference type="GO" id="GO:0005524">
    <property type="term" value="F:ATP binding"/>
    <property type="evidence" value="ECO:0007669"/>
    <property type="project" value="UniProtKB-KW"/>
</dbReference>
<organism evidence="20 21">
    <name type="scientific">Polytolypa hystricis (strain UAMH7299)</name>
    <dbReference type="NCBI Taxonomy" id="1447883"/>
    <lineage>
        <taxon>Eukaryota</taxon>
        <taxon>Fungi</taxon>
        <taxon>Dikarya</taxon>
        <taxon>Ascomycota</taxon>
        <taxon>Pezizomycotina</taxon>
        <taxon>Eurotiomycetes</taxon>
        <taxon>Eurotiomycetidae</taxon>
        <taxon>Onygenales</taxon>
        <taxon>Onygenales incertae sedis</taxon>
        <taxon>Polytolypa</taxon>
    </lineage>
</organism>
<evidence type="ECO:0000313" key="20">
    <source>
        <dbReference type="EMBL" id="PGH05517.1"/>
    </source>
</evidence>
<dbReference type="GO" id="GO:0007234">
    <property type="term" value="P:osmosensory signaling via phosphorelay pathway"/>
    <property type="evidence" value="ECO:0007669"/>
    <property type="project" value="UniProtKB-ARBA"/>
</dbReference>
<feature type="transmembrane region" description="Helical" evidence="17">
    <location>
        <begin position="333"/>
        <end position="356"/>
    </location>
</feature>
<keyword evidence="8" id="KW-0418">Kinase</keyword>
<keyword evidence="15" id="KW-0175">Coiled coil</keyword>
<evidence type="ECO:0000259" key="19">
    <source>
        <dbReference type="PROSITE" id="PS50110"/>
    </source>
</evidence>
<evidence type="ECO:0000256" key="17">
    <source>
        <dbReference type="SAM" id="Phobius"/>
    </source>
</evidence>
<dbReference type="InterPro" id="IPR003661">
    <property type="entry name" value="HisK_dim/P_dom"/>
</dbReference>